<dbReference type="PANTHER" id="PTHR43309:SF3">
    <property type="entry name" value="5-OXOPROLINASE SUBUNIT C"/>
    <property type="match status" value="1"/>
</dbReference>
<dbReference type="InterPro" id="IPR003833">
    <property type="entry name" value="CT_C_D"/>
</dbReference>
<feature type="domain" description="Carboxyltransferase" evidence="5">
    <location>
        <begin position="246"/>
        <end position="530"/>
    </location>
</feature>
<keyword evidence="7" id="KW-1185">Reference proteome</keyword>
<evidence type="ECO:0000256" key="1">
    <source>
        <dbReference type="ARBA" id="ARBA00022741"/>
    </source>
</evidence>
<comment type="caution">
    <text evidence="6">The sequence shown here is derived from an EMBL/GenBank/DDBJ whole genome shotgun (WGS) entry which is preliminary data.</text>
</comment>
<dbReference type="Gene3D" id="3.30.1360.40">
    <property type="match status" value="1"/>
</dbReference>
<dbReference type="Proteomes" id="UP000638043">
    <property type="component" value="Unassembled WGS sequence"/>
</dbReference>
<evidence type="ECO:0000313" key="7">
    <source>
        <dbReference type="Proteomes" id="UP000638043"/>
    </source>
</evidence>
<dbReference type="RefSeq" id="WP_268237850.1">
    <property type="nucleotide sequence ID" value="NZ_BMMQ01000001.1"/>
</dbReference>
<evidence type="ECO:0000259" key="4">
    <source>
        <dbReference type="SMART" id="SM00796"/>
    </source>
</evidence>
<dbReference type="Pfam" id="PF02626">
    <property type="entry name" value="CT_A_B"/>
    <property type="match status" value="1"/>
</dbReference>
<dbReference type="InterPro" id="IPR003778">
    <property type="entry name" value="CT_A_B"/>
</dbReference>
<dbReference type="InterPro" id="IPR052708">
    <property type="entry name" value="PxpC"/>
</dbReference>
<sequence length="530" mass="54831">MSARVRWAGERAFLVELGSLEEAMAFHARVTADPLGQREQIAAARTVLLSFATAHGARRAANRVAGVDLSPLPASERRTIEIDVVYDGDDLGVVTELTGLSREAVVAAHQAREWTAAFGGFAPGFAYLVGGDPRLRVPRRASPRTAVPAGSVALAAEFSAVYPRASPGGWRLIGHTDAALWDLSREDPALVVPGDGVRFRAVRASARAAVAAEPIRPRRVRDAAIEVAQPGLLSLIEDLGRHGQGDLGVTASGAADTASARAANRLVGNSRQAALIETLGGLVLRAATDVVAAVTGADAAARIRRAPAAADGPAPDERPAPLGAPFLLRAGDELALGYPESGLRSYVAVRGGIAAPLVLGSRSRDVLGGVGPDPLRAGDALALAGDVAGPVADPLPAPVPAAEPATLRIRFGPRDDAFDPGERAHLTRTTWIVGPETDRVGARLAPVPGTRPLRAAETELASEGVVTGALQVPPSGEPVLFGADHPVTGGYPVIAVVVDADLPRAAQLRPGERVRFLEIDPESSNRLTVA</sequence>
<protein>
    <submittedName>
        <fullName evidence="6">Allophanate hydrolase</fullName>
    </submittedName>
</protein>
<evidence type="ECO:0000256" key="2">
    <source>
        <dbReference type="ARBA" id="ARBA00022801"/>
    </source>
</evidence>
<feature type="domain" description="Carboxyltransferase" evidence="4">
    <location>
        <begin position="3"/>
        <end position="191"/>
    </location>
</feature>
<dbReference type="PANTHER" id="PTHR43309">
    <property type="entry name" value="5-OXOPROLINASE SUBUNIT C"/>
    <property type="match status" value="1"/>
</dbReference>
<accession>A0ABQ2MVQ6</accession>
<dbReference type="SMART" id="SM00797">
    <property type="entry name" value="AHS2"/>
    <property type="match status" value="1"/>
</dbReference>
<name>A0ABQ2MVQ6_9MICO</name>
<reference evidence="7" key="1">
    <citation type="journal article" date="2019" name="Int. J. Syst. Evol. Microbiol.">
        <title>The Global Catalogue of Microorganisms (GCM) 10K type strain sequencing project: providing services to taxonomists for standard genome sequencing and annotation.</title>
        <authorList>
            <consortium name="The Broad Institute Genomics Platform"/>
            <consortium name="The Broad Institute Genome Sequencing Center for Infectious Disease"/>
            <person name="Wu L."/>
            <person name="Ma J."/>
        </authorList>
    </citation>
    <scope>NUCLEOTIDE SEQUENCE [LARGE SCALE GENOMIC DNA]</scope>
    <source>
        <strain evidence="7">CGMCC 4.7181</strain>
    </source>
</reference>
<gene>
    <name evidence="6" type="ORF">GCM10010910_00450</name>
</gene>
<organism evidence="6 7">
    <name type="scientific">Microbacterium nanhaiense</name>
    <dbReference type="NCBI Taxonomy" id="1301026"/>
    <lineage>
        <taxon>Bacteria</taxon>
        <taxon>Bacillati</taxon>
        <taxon>Actinomycetota</taxon>
        <taxon>Actinomycetes</taxon>
        <taxon>Micrococcales</taxon>
        <taxon>Microbacteriaceae</taxon>
        <taxon>Microbacterium</taxon>
    </lineage>
</organism>
<evidence type="ECO:0000256" key="3">
    <source>
        <dbReference type="ARBA" id="ARBA00022840"/>
    </source>
</evidence>
<dbReference type="Pfam" id="PF02682">
    <property type="entry name" value="CT_C_D"/>
    <property type="match status" value="1"/>
</dbReference>
<dbReference type="SUPFAM" id="SSF50891">
    <property type="entry name" value="Cyclophilin-like"/>
    <property type="match status" value="2"/>
</dbReference>
<dbReference type="Gene3D" id="2.40.100.10">
    <property type="entry name" value="Cyclophilin-like"/>
    <property type="match status" value="2"/>
</dbReference>
<keyword evidence="3" id="KW-0067">ATP-binding</keyword>
<evidence type="ECO:0000259" key="5">
    <source>
        <dbReference type="SMART" id="SM00797"/>
    </source>
</evidence>
<dbReference type="NCBIfam" id="TIGR00724">
    <property type="entry name" value="urea_amlyse_rel"/>
    <property type="match status" value="1"/>
</dbReference>
<dbReference type="SMART" id="SM00796">
    <property type="entry name" value="AHS1"/>
    <property type="match status" value="1"/>
</dbReference>
<dbReference type="EMBL" id="BMMQ01000001">
    <property type="protein sequence ID" value="GGO58865.1"/>
    <property type="molecule type" value="Genomic_DNA"/>
</dbReference>
<keyword evidence="2 6" id="KW-0378">Hydrolase</keyword>
<dbReference type="GO" id="GO:0016787">
    <property type="term" value="F:hydrolase activity"/>
    <property type="evidence" value="ECO:0007669"/>
    <property type="project" value="UniProtKB-KW"/>
</dbReference>
<keyword evidence="1" id="KW-0547">Nucleotide-binding</keyword>
<evidence type="ECO:0000313" key="6">
    <source>
        <dbReference type="EMBL" id="GGO58865.1"/>
    </source>
</evidence>
<dbReference type="InterPro" id="IPR029000">
    <property type="entry name" value="Cyclophilin-like_dom_sf"/>
</dbReference>
<proteinExistence type="predicted"/>